<dbReference type="PATRIC" id="fig|1095748.3.peg.2561"/>
<evidence type="ECO:0000313" key="1">
    <source>
        <dbReference type="EMBL" id="EIG24165.1"/>
    </source>
</evidence>
<name>I2NEA4_NEISI</name>
<gene>
    <name evidence="1" type="ORF">HMPREF1051_0510</name>
</gene>
<comment type="caution">
    <text evidence="1">The sequence shown here is derived from an EMBL/GenBank/DDBJ whole genome shotgun (WGS) entry which is preliminary data.</text>
</comment>
<evidence type="ECO:0000313" key="2">
    <source>
        <dbReference type="Proteomes" id="UP000004473"/>
    </source>
</evidence>
<dbReference type="AlphaFoldDB" id="I2NEA4"/>
<organism evidence="1 2">
    <name type="scientific">Neisseria sicca VK64</name>
    <dbReference type="NCBI Taxonomy" id="1095748"/>
    <lineage>
        <taxon>Bacteria</taxon>
        <taxon>Pseudomonadati</taxon>
        <taxon>Pseudomonadota</taxon>
        <taxon>Betaproteobacteria</taxon>
        <taxon>Neisseriales</taxon>
        <taxon>Neisseriaceae</taxon>
        <taxon>Neisseria</taxon>
    </lineage>
</organism>
<accession>I2NEA4</accession>
<reference evidence="1 2" key="1">
    <citation type="submission" date="2012-04" db="EMBL/GenBank/DDBJ databases">
        <authorList>
            <person name="Harkins D.M."/>
            <person name="Madupu R."/>
            <person name="Durkin A.S."/>
            <person name="Torralba M."/>
            <person name="Methe B."/>
            <person name="Sutton G.G."/>
            <person name="Nelson K.E."/>
        </authorList>
    </citation>
    <scope>NUCLEOTIDE SEQUENCE [LARGE SCALE GENOMIC DNA]</scope>
    <source>
        <strain evidence="1 2">VK64</strain>
    </source>
</reference>
<protein>
    <submittedName>
        <fullName evidence="1">Uncharacterized protein</fullName>
    </submittedName>
</protein>
<dbReference type="EMBL" id="AJMT01000200">
    <property type="protein sequence ID" value="EIG24165.1"/>
    <property type="molecule type" value="Genomic_DNA"/>
</dbReference>
<proteinExistence type="predicted"/>
<sequence>MGCRNLAVCRINSGAGCYRSESLIQTVDACACGTPKGRLKKELLKVQLQQELKLPEP</sequence>
<dbReference type="Proteomes" id="UP000004473">
    <property type="component" value="Unassembled WGS sequence"/>
</dbReference>